<evidence type="ECO:0008006" key="2">
    <source>
        <dbReference type="Google" id="ProtNLM"/>
    </source>
</evidence>
<dbReference type="AlphaFoldDB" id="A0A0E9VGY8"/>
<name>A0A0E9VGY8_ANGAN</name>
<sequence>MEPYMSLRVHHIDTDFNMKSKCLQTAYFPEDHTGILITQGLREAMAARGFPENKLVCMTTDNAGNITLAAELS</sequence>
<reference evidence="1" key="1">
    <citation type="submission" date="2014-11" db="EMBL/GenBank/DDBJ databases">
        <authorList>
            <person name="Amaro Gonzalez C."/>
        </authorList>
    </citation>
    <scope>NUCLEOTIDE SEQUENCE</scope>
</reference>
<evidence type="ECO:0000313" key="1">
    <source>
        <dbReference type="EMBL" id="JAH77327.1"/>
    </source>
</evidence>
<reference evidence="1" key="2">
    <citation type="journal article" date="2015" name="Fish Shellfish Immunol.">
        <title>Early steps in the European eel (Anguilla anguilla)-Vibrio vulnificus interaction in the gills: Role of the RtxA13 toxin.</title>
        <authorList>
            <person name="Callol A."/>
            <person name="Pajuelo D."/>
            <person name="Ebbesson L."/>
            <person name="Teles M."/>
            <person name="MacKenzie S."/>
            <person name="Amaro C."/>
        </authorList>
    </citation>
    <scope>NUCLEOTIDE SEQUENCE</scope>
</reference>
<protein>
    <recommendedName>
        <fullName evidence="2">DUF4371 domain-containing protein</fullName>
    </recommendedName>
</protein>
<dbReference type="InterPro" id="IPR012337">
    <property type="entry name" value="RNaseH-like_sf"/>
</dbReference>
<dbReference type="EMBL" id="GBXM01031250">
    <property type="protein sequence ID" value="JAH77327.1"/>
    <property type="molecule type" value="Transcribed_RNA"/>
</dbReference>
<proteinExistence type="predicted"/>
<organism evidence="1">
    <name type="scientific">Anguilla anguilla</name>
    <name type="common">European freshwater eel</name>
    <name type="synonym">Muraena anguilla</name>
    <dbReference type="NCBI Taxonomy" id="7936"/>
    <lineage>
        <taxon>Eukaryota</taxon>
        <taxon>Metazoa</taxon>
        <taxon>Chordata</taxon>
        <taxon>Craniata</taxon>
        <taxon>Vertebrata</taxon>
        <taxon>Euteleostomi</taxon>
        <taxon>Actinopterygii</taxon>
        <taxon>Neopterygii</taxon>
        <taxon>Teleostei</taxon>
        <taxon>Anguilliformes</taxon>
        <taxon>Anguillidae</taxon>
        <taxon>Anguilla</taxon>
    </lineage>
</organism>
<accession>A0A0E9VGY8</accession>
<dbReference type="SUPFAM" id="SSF53098">
    <property type="entry name" value="Ribonuclease H-like"/>
    <property type="match status" value="1"/>
</dbReference>